<dbReference type="EMBL" id="KB297448">
    <property type="protein sequence ID" value="ELU10489.1"/>
    <property type="molecule type" value="Genomic_DNA"/>
</dbReference>
<sequence>MASSEASTPNQKTSEMDSQAPTEPATGPQSEGPSMESFFPKSLPQTGLEKGFYKDGGEEASLAAVNGNDDKVIGVSSDEDDDVSDDDNVDGDDSDKEQESCSDEEKCSGHSDTLVHFFFLHPPYLLGFSMTIEPEEEDEEDSVPEYLVLVPLTYTAISLFG</sequence>
<proteinExistence type="predicted"/>
<feature type="region of interest" description="Disordered" evidence="1">
    <location>
        <begin position="1"/>
        <end position="109"/>
    </location>
</feature>
<keyword evidence="4" id="KW-1185">Reference proteome</keyword>
<evidence type="ECO:0000313" key="4">
    <source>
        <dbReference type="Proteomes" id="UP000014760"/>
    </source>
</evidence>
<protein>
    <submittedName>
        <fullName evidence="2 3">Uncharacterized protein</fullName>
    </submittedName>
</protein>
<dbReference type="Proteomes" id="UP000014760">
    <property type="component" value="Unassembled WGS sequence"/>
</dbReference>
<dbReference type="AlphaFoldDB" id="R7UVY1"/>
<reference evidence="2 4" key="2">
    <citation type="journal article" date="2013" name="Nature">
        <title>Insights into bilaterian evolution from three spiralian genomes.</title>
        <authorList>
            <person name="Simakov O."/>
            <person name="Marletaz F."/>
            <person name="Cho S.J."/>
            <person name="Edsinger-Gonzales E."/>
            <person name="Havlak P."/>
            <person name="Hellsten U."/>
            <person name="Kuo D.H."/>
            <person name="Larsson T."/>
            <person name="Lv J."/>
            <person name="Arendt D."/>
            <person name="Savage R."/>
            <person name="Osoegawa K."/>
            <person name="de Jong P."/>
            <person name="Grimwood J."/>
            <person name="Chapman J.A."/>
            <person name="Shapiro H."/>
            <person name="Aerts A."/>
            <person name="Otillar R.P."/>
            <person name="Terry A.Y."/>
            <person name="Boore J.L."/>
            <person name="Grigoriev I.V."/>
            <person name="Lindberg D.R."/>
            <person name="Seaver E.C."/>
            <person name="Weisblat D.A."/>
            <person name="Putnam N.H."/>
            <person name="Rokhsar D.S."/>
        </authorList>
    </citation>
    <scope>NUCLEOTIDE SEQUENCE</scope>
    <source>
        <strain evidence="2 4">I ESC-2004</strain>
    </source>
</reference>
<accession>R7UVY1</accession>
<feature type="compositionally biased region" description="Basic and acidic residues" evidence="1">
    <location>
        <begin position="97"/>
        <end position="109"/>
    </location>
</feature>
<name>R7UVY1_CAPTE</name>
<organism evidence="2">
    <name type="scientific">Capitella teleta</name>
    <name type="common">Polychaete worm</name>
    <dbReference type="NCBI Taxonomy" id="283909"/>
    <lineage>
        <taxon>Eukaryota</taxon>
        <taxon>Metazoa</taxon>
        <taxon>Spiralia</taxon>
        <taxon>Lophotrochozoa</taxon>
        <taxon>Annelida</taxon>
        <taxon>Polychaeta</taxon>
        <taxon>Sedentaria</taxon>
        <taxon>Scolecida</taxon>
        <taxon>Capitellidae</taxon>
        <taxon>Capitella</taxon>
    </lineage>
</organism>
<dbReference type="EMBL" id="AMQN01006037">
    <property type="status" value="NOT_ANNOTATED_CDS"/>
    <property type="molecule type" value="Genomic_DNA"/>
</dbReference>
<evidence type="ECO:0000313" key="2">
    <source>
        <dbReference type="EMBL" id="ELU10489.1"/>
    </source>
</evidence>
<evidence type="ECO:0000256" key="1">
    <source>
        <dbReference type="SAM" id="MobiDB-lite"/>
    </source>
</evidence>
<dbReference type="EnsemblMetazoa" id="CapteT200802">
    <property type="protein sequence ID" value="CapteP200802"/>
    <property type="gene ID" value="CapteG200802"/>
</dbReference>
<dbReference type="HOGENOM" id="CLU_1645322_0_0_1"/>
<reference evidence="3" key="3">
    <citation type="submission" date="2015-06" db="UniProtKB">
        <authorList>
            <consortium name="EnsemblMetazoa"/>
        </authorList>
    </citation>
    <scope>IDENTIFICATION</scope>
</reference>
<feature type="compositionally biased region" description="Acidic residues" evidence="1">
    <location>
        <begin position="77"/>
        <end position="96"/>
    </location>
</feature>
<evidence type="ECO:0000313" key="3">
    <source>
        <dbReference type="EnsemblMetazoa" id="CapteP200802"/>
    </source>
</evidence>
<reference evidence="4" key="1">
    <citation type="submission" date="2012-12" db="EMBL/GenBank/DDBJ databases">
        <authorList>
            <person name="Hellsten U."/>
            <person name="Grimwood J."/>
            <person name="Chapman J.A."/>
            <person name="Shapiro H."/>
            <person name="Aerts A."/>
            <person name="Otillar R.P."/>
            <person name="Terry A.Y."/>
            <person name="Boore J.L."/>
            <person name="Simakov O."/>
            <person name="Marletaz F."/>
            <person name="Cho S.-J."/>
            <person name="Edsinger-Gonzales E."/>
            <person name="Havlak P."/>
            <person name="Kuo D.-H."/>
            <person name="Larsson T."/>
            <person name="Lv J."/>
            <person name="Arendt D."/>
            <person name="Savage R."/>
            <person name="Osoegawa K."/>
            <person name="de Jong P."/>
            <person name="Lindberg D.R."/>
            <person name="Seaver E.C."/>
            <person name="Weisblat D.A."/>
            <person name="Putnam N.H."/>
            <person name="Grigoriev I.V."/>
            <person name="Rokhsar D.S."/>
        </authorList>
    </citation>
    <scope>NUCLEOTIDE SEQUENCE</scope>
    <source>
        <strain evidence="4">I ESC-2004</strain>
    </source>
</reference>
<feature type="compositionally biased region" description="Polar residues" evidence="1">
    <location>
        <begin position="1"/>
        <end position="32"/>
    </location>
</feature>
<gene>
    <name evidence="2" type="ORF">CAPTEDRAFT_200802</name>
</gene>